<comment type="caution">
    <text evidence="1">The sequence shown here is derived from an EMBL/GenBank/DDBJ whole genome shotgun (WGS) entry which is preliminary data.</text>
</comment>
<protein>
    <submittedName>
        <fullName evidence="1">Uncharacterized protein</fullName>
    </submittedName>
</protein>
<name>A0A8S4NZT9_OWEFU</name>
<organism evidence="1 2">
    <name type="scientific">Owenia fusiformis</name>
    <name type="common">Polychaete worm</name>
    <dbReference type="NCBI Taxonomy" id="6347"/>
    <lineage>
        <taxon>Eukaryota</taxon>
        <taxon>Metazoa</taxon>
        <taxon>Spiralia</taxon>
        <taxon>Lophotrochozoa</taxon>
        <taxon>Annelida</taxon>
        <taxon>Polychaeta</taxon>
        <taxon>Sedentaria</taxon>
        <taxon>Canalipalpata</taxon>
        <taxon>Sabellida</taxon>
        <taxon>Oweniida</taxon>
        <taxon>Oweniidae</taxon>
        <taxon>Owenia</taxon>
    </lineage>
</organism>
<proteinExistence type="predicted"/>
<dbReference type="EMBL" id="CAIIXF020000006">
    <property type="protein sequence ID" value="CAH1786437.1"/>
    <property type="molecule type" value="Genomic_DNA"/>
</dbReference>
<accession>A0A8S4NZT9</accession>
<dbReference type="Proteomes" id="UP000749559">
    <property type="component" value="Unassembled WGS sequence"/>
</dbReference>
<evidence type="ECO:0000313" key="1">
    <source>
        <dbReference type="EMBL" id="CAH1786437.1"/>
    </source>
</evidence>
<gene>
    <name evidence="1" type="ORF">OFUS_LOCUS12336</name>
</gene>
<keyword evidence="2" id="KW-1185">Reference proteome</keyword>
<evidence type="ECO:0000313" key="2">
    <source>
        <dbReference type="Proteomes" id="UP000749559"/>
    </source>
</evidence>
<sequence length="108" mass="12409">MATIIDPYSPSKHTLSAQLKSLIETNKNIYRNDLKEKQFNSKDEQKLIKSIELENSDDAGVCRSMLSESRIHHDVTYFVFPFSYDPLPIDVTLSSHLTLSRHITQLTL</sequence>
<dbReference type="AlphaFoldDB" id="A0A8S4NZT9"/>
<reference evidence="1" key="1">
    <citation type="submission" date="2022-03" db="EMBL/GenBank/DDBJ databases">
        <authorList>
            <person name="Martin C."/>
        </authorList>
    </citation>
    <scope>NUCLEOTIDE SEQUENCE</scope>
</reference>